<feature type="region of interest" description="Disordered" evidence="3">
    <location>
        <begin position="1119"/>
        <end position="1167"/>
    </location>
</feature>
<feature type="transmembrane region" description="Helical" evidence="4">
    <location>
        <begin position="912"/>
        <end position="930"/>
    </location>
</feature>
<keyword evidence="4" id="KW-1133">Transmembrane helix</keyword>
<feature type="region of interest" description="Disordered" evidence="3">
    <location>
        <begin position="1024"/>
        <end position="1060"/>
    </location>
</feature>
<evidence type="ECO:0000313" key="7">
    <source>
        <dbReference type="Proteomes" id="UP000626109"/>
    </source>
</evidence>
<feature type="transmembrane region" description="Helical" evidence="4">
    <location>
        <begin position="672"/>
        <end position="691"/>
    </location>
</feature>
<gene>
    <name evidence="6" type="ORF">PGLA2088_LOCUS26401</name>
</gene>
<dbReference type="EMBL" id="CAJNNW010027048">
    <property type="protein sequence ID" value="CAE8689279.1"/>
    <property type="molecule type" value="Genomic_DNA"/>
</dbReference>
<feature type="transmembrane region" description="Helical" evidence="4">
    <location>
        <begin position="735"/>
        <end position="759"/>
    </location>
</feature>
<dbReference type="InterPro" id="IPR001623">
    <property type="entry name" value="DnaJ_domain"/>
</dbReference>
<feature type="compositionally biased region" description="Low complexity" evidence="3">
    <location>
        <begin position="1128"/>
        <end position="1153"/>
    </location>
</feature>
<evidence type="ECO:0000256" key="4">
    <source>
        <dbReference type="SAM" id="Phobius"/>
    </source>
</evidence>
<feature type="compositionally biased region" description="Basic and acidic residues" evidence="3">
    <location>
        <begin position="1084"/>
        <end position="1097"/>
    </location>
</feature>
<evidence type="ECO:0000256" key="2">
    <source>
        <dbReference type="ARBA" id="ARBA00022448"/>
    </source>
</evidence>
<protein>
    <recommendedName>
        <fullName evidence="5">J domain-containing protein</fullName>
    </recommendedName>
</protein>
<dbReference type="Gene3D" id="1.10.287.110">
    <property type="entry name" value="DnaJ domain"/>
    <property type="match status" value="1"/>
</dbReference>
<dbReference type="PANTHER" id="PTHR43337">
    <property type="entry name" value="XANTHINE/URACIL PERMEASE C887.17-RELATED"/>
    <property type="match status" value="1"/>
</dbReference>
<organism evidence="6 7">
    <name type="scientific">Polarella glacialis</name>
    <name type="common">Dinoflagellate</name>
    <dbReference type="NCBI Taxonomy" id="89957"/>
    <lineage>
        <taxon>Eukaryota</taxon>
        <taxon>Sar</taxon>
        <taxon>Alveolata</taxon>
        <taxon>Dinophyceae</taxon>
        <taxon>Suessiales</taxon>
        <taxon>Suessiaceae</taxon>
        <taxon>Polarella</taxon>
    </lineage>
</organism>
<evidence type="ECO:0000256" key="1">
    <source>
        <dbReference type="ARBA" id="ARBA00004127"/>
    </source>
</evidence>
<feature type="region of interest" description="Disordered" evidence="3">
    <location>
        <begin position="1084"/>
        <end position="1107"/>
    </location>
</feature>
<feature type="transmembrane region" description="Helical" evidence="4">
    <location>
        <begin position="780"/>
        <end position="803"/>
    </location>
</feature>
<dbReference type="PANTHER" id="PTHR43337:SF1">
    <property type="entry name" value="XANTHINE_URACIL PERMEASE C887.17-RELATED"/>
    <property type="match status" value="1"/>
</dbReference>
<feature type="transmembrane region" description="Helical" evidence="4">
    <location>
        <begin position="611"/>
        <end position="629"/>
    </location>
</feature>
<reference evidence="6" key="1">
    <citation type="submission" date="2021-02" db="EMBL/GenBank/DDBJ databases">
        <authorList>
            <person name="Dougan E. K."/>
            <person name="Rhodes N."/>
            <person name="Thang M."/>
            <person name="Chan C."/>
        </authorList>
    </citation>
    <scope>NUCLEOTIDE SEQUENCE</scope>
</reference>
<evidence type="ECO:0000259" key="5">
    <source>
        <dbReference type="PROSITE" id="PS50076"/>
    </source>
</evidence>
<feature type="compositionally biased region" description="Low complexity" evidence="3">
    <location>
        <begin position="1234"/>
        <end position="1248"/>
    </location>
</feature>
<feature type="transmembrane region" description="Helical" evidence="4">
    <location>
        <begin position="711"/>
        <end position="729"/>
    </location>
</feature>
<comment type="subcellular location">
    <subcellularLocation>
        <location evidence="1">Endomembrane system</location>
        <topology evidence="1">Multi-pass membrane protein</topology>
    </subcellularLocation>
</comment>
<comment type="caution">
    <text evidence="6">The sequence shown here is derived from an EMBL/GenBank/DDBJ whole genome shotgun (WGS) entry which is preliminary data.</text>
</comment>
<keyword evidence="2" id="KW-0813">Transport</keyword>
<dbReference type="Pfam" id="PF14308">
    <property type="entry name" value="DnaJ-X"/>
    <property type="match status" value="1"/>
</dbReference>
<keyword evidence="4" id="KW-0812">Transmembrane</keyword>
<name>A0A813JUR7_POLGL</name>
<dbReference type="InterPro" id="IPR045018">
    <property type="entry name" value="Azg-like"/>
</dbReference>
<feature type="transmembrane region" description="Helical" evidence="4">
    <location>
        <begin position="823"/>
        <end position="846"/>
    </location>
</feature>
<keyword evidence="4" id="KW-0472">Membrane</keyword>
<feature type="region of interest" description="Disordered" evidence="3">
    <location>
        <begin position="1227"/>
        <end position="1272"/>
    </location>
</feature>
<dbReference type="GO" id="GO:0012505">
    <property type="term" value="C:endomembrane system"/>
    <property type="evidence" value="ECO:0007669"/>
    <property type="project" value="UniProtKB-SubCell"/>
</dbReference>
<dbReference type="Proteomes" id="UP000626109">
    <property type="component" value="Unassembled WGS sequence"/>
</dbReference>
<dbReference type="PRINTS" id="PR00625">
    <property type="entry name" value="JDOMAIN"/>
</dbReference>
<feature type="region of interest" description="Disordered" evidence="3">
    <location>
        <begin position="177"/>
        <end position="198"/>
    </location>
</feature>
<proteinExistence type="predicted"/>
<feature type="domain" description="J" evidence="5">
    <location>
        <begin position="210"/>
        <end position="299"/>
    </location>
</feature>
<dbReference type="CDD" id="cd06257">
    <property type="entry name" value="DnaJ"/>
    <property type="match status" value="1"/>
</dbReference>
<feature type="region of interest" description="Disordered" evidence="3">
    <location>
        <begin position="1343"/>
        <end position="1384"/>
    </location>
</feature>
<evidence type="ECO:0000313" key="6">
    <source>
        <dbReference type="EMBL" id="CAE8689279.1"/>
    </source>
</evidence>
<dbReference type="InterPro" id="IPR036869">
    <property type="entry name" value="J_dom_sf"/>
</dbReference>
<accession>A0A813JUR7</accession>
<dbReference type="Pfam" id="PF00226">
    <property type="entry name" value="DnaJ"/>
    <property type="match status" value="1"/>
</dbReference>
<dbReference type="InterPro" id="IPR026894">
    <property type="entry name" value="DnaJ_X"/>
</dbReference>
<feature type="region of interest" description="Disordered" evidence="3">
    <location>
        <begin position="1"/>
        <end position="20"/>
    </location>
</feature>
<feature type="transmembrane region" description="Helical" evidence="4">
    <location>
        <begin position="636"/>
        <end position="660"/>
    </location>
</feature>
<dbReference type="GO" id="GO:0005345">
    <property type="term" value="F:purine nucleobase transmembrane transporter activity"/>
    <property type="evidence" value="ECO:0007669"/>
    <property type="project" value="TreeGrafter"/>
</dbReference>
<sequence length="1454" mass="156029">MCFAYRGEREREREREREPRKQLLCAQPLAVYDPKEAARREEQTAREQAELNMIKAAVGSVFSVRKPRDCVAGTSSGLKTMARGVGIGFASLVVQPYIGAKSSGAKGFMKGIGSGVATCAATTVAGTVIGSGQIVRGLVNTPGAIVQKARGQVWNSELRTWEKDWYSLPEEAAEVLGANGGSSSSSAGFGGDAGASEGPKRLARKVADTELYDLLGAKPEATEAELRRAFYKKSLALHPDKNPDNPEATAQFQAVTDAYRVLGDEGRRPMIGQFRNVDAGVAVRRFCSFAWRRVYDEHGKDSSASALPKIEPMVFFAALFGTHHFETYIGRLRLAQDIDGDLQSIIRDIVAVEDEEGPQLDALKVSRAYQRMKALERERQVKCAVTLAERLQPVVGLPETEREAAFQKWEADFARSEASHLAQAPVGPEMLYLIGWMYINGDGSTGAYNVKESTDVGVYMHASSGLHCTACHDPTQRASQTHPKQKLMLWAKVHLAKTKGSLATATGLAHRTFWLRMHSSDGCLDGPSSSFTAIDRYFDVSARGSTWQTEVRSGFISWMTMSYILVVNPVILCNSDPLNPIPVEPIIPATALSAAVGSLIVGLWGEAPMGLMPGMGLNAYFAFGICRAFHVSFEQALSCCFVSGALLLLLTVLGVCNWLVEKVLSDHLKKAITVAVGIFQALIGFQVMGLVVSSPDTLITLGDVSPSNTHLYLALAGFLLISAMLVRRLQGALLVGIWAMSICAWTSGMFPPPTGIFEFPRFDTAFRVDFSAWAPGSPKLPCMIVGSLVLLFVALFDLAGVQYGLMGIAGLLKNGTVPRSTSILTSAAVGTMVGALLGTSPVVIATESSAGIVAGARTGLAAVTISALFFVSAFLAPLLGSIPHVATAVPLVLIGAFMMAPCRGIDWDDLRAAIPSFLTIMFVPFTYSIHNGIIAGILMDFFLGLTAAKDEVKAGAFSPGGAPRSSRQPLFGDKRQQLMSPAIMEKLSTPHTSVASLRKDVDKALLSKAEKARQLMEELRFAMATSGPPSHGQAMDESQGWSQRRVQRRTEGDGAASDAYLGGQPTAIGIDWLCAADFLDRHGARRKGEDPRGDTKGKGHPPSSDEPIAKEAEADIASKQEEGQTGVSSSAGLSENSSSESCSEARPAGHAAPGHGGTFNNPPVEMREEQPLAPGTVVVLCGLRSNPELNDEVGIIECHDPEVDRYVIHLLSDLGARKLKRDNLIVIEDPSGPPNSSGSGGASSSSVPSPTPAEGSQEGQGEPGDKGWAPGGEEAEMADAFKDTMPLFHDTLWNVTALDIEFTLAKVIRKVLRDMSVDKTIRQGRAEAMLRLGKIFQEPLIERKKQGSKADGMLKDGSTLTQRRHQEAQSSESSAVGEKDKSRSVLARFKPSVRWRSSKPDELKAKEAKVQGEKQKQMEAAMALMAAGASTEDVDEMMAARAAMEAEFGSDFRL</sequence>
<evidence type="ECO:0000256" key="3">
    <source>
        <dbReference type="SAM" id="MobiDB-lite"/>
    </source>
</evidence>
<feature type="transmembrane region" description="Helical" evidence="4">
    <location>
        <begin position="858"/>
        <end position="876"/>
    </location>
</feature>
<feature type="transmembrane region" description="Helical" evidence="4">
    <location>
        <begin position="586"/>
        <end position="605"/>
    </location>
</feature>
<dbReference type="SMART" id="SM00271">
    <property type="entry name" value="DnaJ"/>
    <property type="match status" value="1"/>
</dbReference>
<dbReference type="PROSITE" id="PS50076">
    <property type="entry name" value="DNAJ_2"/>
    <property type="match status" value="1"/>
</dbReference>
<dbReference type="SUPFAM" id="SSF46565">
    <property type="entry name" value="Chaperone J-domain"/>
    <property type="match status" value="1"/>
</dbReference>
<dbReference type="GO" id="GO:0005886">
    <property type="term" value="C:plasma membrane"/>
    <property type="evidence" value="ECO:0007669"/>
    <property type="project" value="TreeGrafter"/>
</dbReference>